<accession>A0A344TT72</accession>
<evidence type="ECO:0008006" key="3">
    <source>
        <dbReference type="Google" id="ProtNLM"/>
    </source>
</evidence>
<dbReference type="InterPro" id="IPR032774">
    <property type="entry name" value="WG_beta_rep"/>
</dbReference>
<proteinExistence type="predicted"/>
<dbReference type="Pfam" id="PF14903">
    <property type="entry name" value="WG_beta_rep"/>
    <property type="match status" value="2"/>
</dbReference>
<keyword evidence="2" id="KW-1185">Reference proteome</keyword>
<geneLocation type="plasmid" evidence="1 2">
    <name>unnamed1</name>
</geneLocation>
<dbReference type="PANTHER" id="PTHR37841:SF1">
    <property type="entry name" value="DUF3298 DOMAIN-CONTAINING PROTEIN"/>
    <property type="match status" value="1"/>
</dbReference>
<organism evidence="1 2">
    <name type="scientific">Runella rosea</name>
    <dbReference type="NCBI Taxonomy" id="2259595"/>
    <lineage>
        <taxon>Bacteria</taxon>
        <taxon>Pseudomonadati</taxon>
        <taxon>Bacteroidota</taxon>
        <taxon>Cytophagia</taxon>
        <taxon>Cytophagales</taxon>
        <taxon>Spirosomataceae</taxon>
        <taxon>Runella</taxon>
    </lineage>
</organism>
<dbReference type="Proteomes" id="UP000251993">
    <property type="component" value="Plasmid unnamed1"/>
</dbReference>
<protein>
    <recommendedName>
        <fullName evidence="3">WG repeat-containing protein</fullName>
    </recommendedName>
</protein>
<evidence type="ECO:0000313" key="1">
    <source>
        <dbReference type="EMBL" id="AXE21843.1"/>
    </source>
</evidence>
<dbReference type="PANTHER" id="PTHR37841">
    <property type="entry name" value="GLR2918 PROTEIN"/>
    <property type="match status" value="1"/>
</dbReference>
<gene>
    <name evidence="1" type="ORF">DR864_28275</name>
</gene>
<sequence length="201" mass="22914">MQVSPKDSLTIKVFFTINYDGVARNGFVFTTPKEKKRVALLQIERAKKNWKVYIKLIKFYNEITDLDDSNNITIINDIAESTQVLDYYSPDVVKAQQKAVSSDRILKKFYVDEKWGLLKDADNDKRILVQPSFCDIGLFSDQEGLAPVCQDGVGIWGYIDRQGTLVIPFQYSKAGEFKKGKAKVELGMKKLTIDTTGREIR</sequence>
<reference evidence="1 2" key="1">
    <citation type="submission" date="2018-07" db="EMBL/GenBank/DDBJ databases">
        <title>Genome sequencing of Runella.</title>
        <authorList>
            <person name="Baek M.-G."/>
            <person name="Yi H."/>
        </authorList>
    </citation>
    <scope>NUCLEOTIDE SEQUENCE [LARGE SCALE GENOMIC DNA]</scope>
    <source>
        <strain evidence="1 2">HYN0085</strain>
        <plasmid evidence="1 2">unnamed1</plasmid>
    </source>
</reference>
<evidence type="ECO:0000313" key="2">
    <source>
        <dbReference type="Proteomes" id="UP000251993"/>
    </source>
</evidence>
<keyword evidence="1" id="KW-0614">Plasmid</keyword>
<dbReference type="AlphaFoldDB" id="A0A344TT72"/>
<dbReference type="EMBL" id="CP030851">
    <property type="protein sequence ID" value="AXE21843.1"/>
    <property type="molecule type" value="Genomic_DNA"/>
</dbReference>
<dbReference type="KEGG" id="run:DR864_28275"/>
<name>A0A344TT72_9BACT</name>